<protein>
    <submittedName>
        <fullName evidence="1">Uncharacterized protein</fullName>
    </submittedName>
</protein>
<dbReference type="EMBL" id="MNPJ01000020">
    <property type="protein sequence ID" value="OQS54375.1"/>
    <property type="molecule type" value="Genomic_DNA"/>
</dbReference>
<sequence>MEMLQKLPNILKDEIECLKVVSSVATESSSSQIFTFSLDKILTWADLAREYPIIFHRLDNEESYLFKAINKLKILEDKNDKLLEIYVKIFKIIRENKVLQEIWCFYVYLNTFLRILRNKINYCKECEKYKGLKEKIVKCNNSDHSLMKTLMLNLHMLRMFREELKKIPNLGEFFRLLHEFRVTKIEMLNLLKEM</sequence>
<dbReference type="Proteomes" id="UP000192758">
    <property type="component" value="Unassembled WGS sequence"/>
</dbReference>
<name>A0A1W0E540_9MICR</name>
<dbReference type="AlphaFoldDB" id="A0A1W0E540"/>
<evidence type="ECO:0000313" key="1">
    <source>
        <dbReference type="EMBL" id="OQS54375.1"/>
    </source>
</evidence>
<accession>A0A1W0E540</accession>
<reference evidence="1 2" key="1">
    <citation type="journal article" date="2017" name="Environ. Microbiol.">
        <title>Decay of the glycolytic pathway and adaptation to intranuclear parasitism within Enterocytozoonidae microsporidia.</title>
        <authorList>
            <person name="Wiredu Boakye D."/>
            <person name="Jaroenlak P."/>
            <person name="Prachumwat A."/>
            <person name="Williams T.A."/>
            <person name="Bateman K.S."/>
            <person name="Itsathitphaisarn O."/>
            <person name="Sritunyalucksana K."/>
            <person name="Paszkiewicz K.H."/>
            <person name="Moore K.A."/>
            <person name="Stentiford G.D."/>
            <person name="Williams B.A."/>
        </authorList>
    </citation>
    <scope>NUCLEOTIDE SEQUENCE [LARGE SCALE GENOMIC DNA]</scope>
    <source>
        <strain evidence="1 2">TH1</strain>
    </source>
</reference>
<keyword evidence="2" id="KW-1185">Reference proteome</keyword>
<dbReference type="VEuPathDB" id="MicrosporidiaDB:EHP00_1067"/>
<comment type="caution">
    <text evidence="1">The sequence shown here is derived from an EMBL/GenBank/DDBJ whole genome shotgun (WGS) entry which is preliminary data.</text>
</comment>
<organism evidence="1 2">
    <name type="scientific">Ecytonucleospora hepatopenaei</name>
    <dbReference type="NCBI Taxonomy" id="646526"/>
    <lineage>
        <taxon>Eukaryota</taxon>
        <taxon>Fungi</taxon>
        <taxon>Fungi incertae sedis</taxon>
        <taxon>Microsporidia</taxon>
        <taxon>Enterocytozoonidae</taxon>
        <taxon>Ecytonucleospora</taxon>
    </lineage>
</organism>
<evidence type="ECO:0000313" key="2">
    <source>
        <dbReference type="Proteomes" id="UP000192758"/>
    </source>
</evidence>
<gene>
    <name evidence="1" type="ORF">EHP00_1067</name>
</gene>
<proteinExistence type="predicted"/>